<protein>
    <submittedName>
        <fullName evidence="1">Uncharacterized protein</fullName>
    </submittedName>
</protein>
<accession>A0A8H4MEE0</accession>
<comment type="caution">
    <text evidence="1">The sequence shown here is derived from an EMBL/GenBank/DDBJ whole genome shotgun (WGS) entry which is preliminary data.</text>
</comment>
<dbReference type="Proteomes" id="UP000653565">
    <property type="component" value="Unassembled WGS sequence"/>
</dbReference>
<keyword evidence="2" id="KW-1185">Reference proteome</keyword>
<dbReference type="EMBL" id="JAAAPX010000020">
    <property type="protein sequence ID" value="KAF4241618.1"/>
    <property type="molecule type" value="Genomic_DNA"/>
</dbReference>
<gene>
    <name evidence="1" type="ORF">CNMCM6805_003892</name>
</gene>
<reference evidence="1" key="2">
    <citation type="submission" date="2020-04" db="EMBL/GenBank/DDBJ databases">
        <authorList>
            <person name="Santos R.A.C."/>
            <person name="Steenwyk J.L."/>
            <person name="Rivero-Menendez O."/>
            <person name="Mead M.E."/>
            <person name="Silva L.P."/>
            <person name="Bastos R.W."/>
            <person name="Alastruey-Izquierdo A."/>
            <person name="Goldman G.H."/>
            <person name="Rokas A."/>
        </authorList>
    </citation>
    <scope>NUCLEOTIDE SEQUENCE</scope>
    <source>
        <strain evidence="1">CNM-CM6805</strain>
    </source>
</reference>
<organism evidence="1 2">
    <name type="scientific">Aspergillus fumigatiaffinis</name>
    <dbReference type="NCBI Taxonomy" id="340414"/>
    <lineage>
        <taxon>Eukaryota</taxon>
        <taxon>Fungi</taxon>
        <taxon>Dikarya</taxon>
        <taxon>Ascomycota</taxon>
        <taxon>Pezizomycotina</taxon>
        <taxon>Eurotiomycetes</taxon>
        <taxon>Eurotiomycetidae</taxon>
        <taxon>Eurotiales</taxon>
        <taxon>Aspergillaceae</taxon>
        <taxon>Aspergillus</taxon>
        <taxon>Aspergillus subgen. Fumigati</taxon>
    </lineage>
</organism>
<proteinExistence type="predicted"/>
<sequence>MRITKLASITIKTDYSTAIAQYLKSKDFEIVLAAGRSPAMTFRMEKATTFTDEVHRFCDPSTRVVASHTALPRLPREQRVFAGDWANDYPEDGEEND</sequence>
<name>A0A8H4MEE0_9EURO</name>
<dbReference type="AlphaFoldDB" id="A0A8H4MEE0"/>
<evidence type="ECO:0000313" key="1">
    <source>
        <dbReference type="EMBL" id="KAF4241618.1"/>
    </source>
</evidence>
<reference evidence="1" key="1">
    <citation type="journal article" date="2020" name="bioRxiv">
        <title>Genomic and phenotypic heterogeneity of clinical isolates of the human pathogens Aspergillus fumigatus, Aspergillus lentulus and Aspergillus fumigatiaffinis.</title>
        <authorList>
            <person name="dos Santos R.A.C."/>
            <person name="Steenwyk J.L."/>
            <person name="Rivero-Menendez O."/>
            <person name="Mead M.E."/>
            <person name="Silva L.P."/>
            <person name="Bastos R.W."/>
            <person name="Alastruey-Izquierdo A."/>
            <person name="Goldman G.H."/>
            <person name="Rokas A."/>
        </authorList>
    </citation>
    <scope>NUCLEOTIDE SEQUENCE</scope>
    <source>
        <strain evidence="1">CNM-CM6805</strain>
    </source>
</reference>
<evidence type="ECO:0000313" key="2">
    <source>
        <dbReference type="Proteomes" id="UP000653565"/>
    </source>
</evidence>